<evidence type="ECO:0000256" key="1">
    <source>
        <dbReference type="SAM" id="Phobius"/>
    </source>
</evidence>
<gene>
    <name evidence="2" type="ORF">ACFSKQ_00405</name>
</gene>
<dbReference type="Proteomes" id="UP001597371">
    <property type="component" value="Unassembled WGS sequence"/>
</dbReference>
<keyword evidence="1" id="KW-1133">Transmembrane helix</keyword>
<accession>A0ABW5CGM7</accession>
<name>A0ABW5CGM7_9HYPH</name>
<feature type="transmembrane region" description="Helical" evidence="1">
    <location>
        <begin position="7"/>
        <end position="31"/>
    </location>
</feature>
<evidence type="ECO:0000313" key="3">
    <source>
        <dbReference type="Proteomes" id="UP001597371"/>
    </source>
</evidence>
<sequence>MQTALEILAPILATLASALVPILVAALVQWFRKLGIEIEANHRDALQSALTNAAMLALARGAGQNAPQVAIDYVKRSVPDAVKTFGLDNRRIAELLLPKITEAKVQAGKPVEPSA</sequence>
<evidence type="ECO:0008006" key="4">
    <source>
        <dbReference type="Google" id="ProtNLM"/>
    </source>
</evidence>
<keyword evidence="1" id="KW-0812">Transmembrane</keyword>
<protein>
    <recommendedName>
        <fullName evidence="4">Phage holin</fullName>
    </recommendedName>
</protein>
<dbReference type="RefSeq" id="WP_209736129.1">
    <property type="nucleotide sequence ID" value="NZ_CP072611.1"/>
</dbReference>
<comment type="caution">
    <text evidence="2">The sequence shown here is derived from an EMBL/GenBank/DDBJ whole genome shotgun (WGS) entry which is preliminary data.</text>
</comment>
<evidence type="ECO:0000313" key="2">
    <source>
        <dbReference type="EMBL" id="MFD2235923.1"/>
    </source>
</evidence>
<dbReference type="EMBL" id="JBHUIJ010000002">
    <property type="protein sequence ID" value="MFD2235923.1"/>
    <property type="molecule type" value="Genomic_DNA"/>
</dbReference>
<organism evidence="2 3">
    <name type="scientific">Aureimonas populi</name>
    <dbReference type="NCBI Taxonomy" id="1701758"/>
    <lineage>
        <taxon>Bacteria</taxon>
        <taxon>Pseudomonadati</taxon>
        <taxon>Pseudomonadota</taxon>
        <taxon>Alphaproteobacteria</taxon>
        <taxon>Hyphomicrobiales</taxon>
        <taxon>Aurantimonadaceae</taxon>
        <taxon>Aureimonas</taxon>
    </lineage>
</organism>
<keyword evidence="3" id="KW-1185">Reference proteome</keyword>
<keyword evidence="1" id="KW-0472">Membrane</keyword>
<reference evidence="3" key="1">
    <citation type="journal article" date="2019" name="Int. J. Syst. Evol. Microbiol.">
        <title>The Global Catalogue of Microorganisms (GCM) 10K type strain sequencing project: providing services to taxonomists for standard genome sequencing and annotation.</title>
        <authorList>
            <consortium name="The Broad Institute Genomics Platform"/>
            <consortium name="The Broad Institute Genome Sequencing Center for Infectious Disease"/>
            <person name="Wu L."/>
            <person name="Ma J."/>
        </authorList>
    </citation>
    <scope>NUCLEOTIDE SEQUENCE [LARGE SCALE GENOMIC DNA]</scope>
    <source>
        <strain evidence="3">ZS-35-S2</strain>
    </source>
</reference>
<proteinExistence type="predicted"/>